<dbReference type="GO" id="GO:0005886">
    <property type="term" value="C:plasma membrane"/>
    <property type="evidence" value="ECO:0007669"/>
    <property type="project" value="TreeGrafter"/>
</dbReference>
<organism evidence="6 7">
    <name type="scientific">Gloeophyllum trabeum (strain ATCC 11539 / FP-39264 / Madison 617)</name>
    <name type="common">Brown rot fungus</name>
    <dbReference type="NCBI Taxonomy" id="670483"/>
    <lineage>
        <taxon>Eukaryota</taxon>
        <taxon>Fungi</taxon>
        <taxon>Dikarya</taxon>
        <taxon>Basidiomycota</taxon>
        <taxon>Agaricomycotina</taxon>
        <taxon>Agaricomycetes</taxon>
        <taxon>Gloeophyllales</taxon>
        <taxon>Gloeophyllaceae</taxon>
        <taxon>Gloeophyllum</taxon>
    </lineage>
</organism>
<keyword evidence="2 5" id="KW-0812">Transmembrane</keyword>
<reference evidence="6 7" key="1">
    <citation type="journal article" date="2012" name="Science">
        <title>The Paleozoic origin of enzymatic lignin decomposition reconstructed from 31 fungal genomes.</title>
        <authorList>
            <person name="Floudas D."/>
            <person name="Binder M."/>
            <person name="Riley R."/>
            <person name="Barry K."/>
            <person name="Blanchette R.A."/>
            <person name="Henrissat B."/>
            <person name="Martinez A.T."/>
            <person name="Otillar R."/>
            <person name="Spatafora J.W."/>
            <person name="Yadav J.S."/>
            <person name="Aerts A."/>
            <person name="Benoit I."/>
            <person name="Boyd A."/>
            <person name="Carlson A."/>
            <person name="Copeland A."/>
            <person name="Coutinho P.M."/>
            <person name="de Vries R.P."/>
            <person name="Ferreira P."/>
            <person name="Findley K."/>
            <person name="Foster B."/>
            <person name="Gaskell J."/>
            <person name="Glotzer D."/>
            <person name="Gorecki P."/>
            <person name="Heitman J."/>
            <person name="Hesse C."/>
            <person name="Hori C."/>
            <person name="Igarashi K."/>
            <person name="Jurgens J.A."/>
            <person name="Kallen N."/>
            <person name="Kersten P."/>
            <person name="Kohler A."/>
            <person name="Kuees U."/>
            <person name="Kumar T.K.A."/>
            <person name="Kuo A."/>
            <person name="LaButti K."/>
            <person name="Larrondo L.F."/>
            <person name="Lindquist E."/>
            <person name="Ling A."/>
            <person name="Lombard V."/>
            <person name="Lucas S."/>
            <person name="Lundell T."/>
            <person name="Martin R."/>
            <person name="McLaughlin D.J."/>
            <person name="Morgenstern I."/>
            <person name="Morin E."/>
            <person name="Murat C."/>
            <person name="Nagy L.G."/>
            <person name="Nolan M."/>
            <person name="Ohm R.A."/>
            <person name="Patyshakuliyeva A."/>
            <person name="Rokas A."/>
            <person name="Ruiz-Duenas F.J."/>
            <person name="Sabat G."/>
            <person name="Salamov A."/>
            <person name="Samejima M."/>
            <person name="Schmutz J."/>
            <person name="Slot J.C."/>
            <person name="St John F."/>
            <person name="Stenlid J."/>
            <person name="Sun H."/>
            <person name="Sun S."/>
            <person name="Syed K."/>
            <person name="Tsang A."/>
            <person name="Wiebenga A."/>
            <person name="Young D."/>
            <person name="Pisabarro A."/>
            <person name="Eastwood D.C."/>
            <person name="Martin F."/>
            <person name="Cullen D."/>
            <person name="Grigoriev I.V."/>
            <person name="Hibbett D.S."/>
        </authorList>
    </citation>
    <scope>NUCLEOTIDE SEQUENCE [LARGE SCALE GENOMIC DNA]</scope>
    <source>
        <strain evidence="6 7">ATCC 11539</strain>
    </source>
</reference>
<feature type="transmembrane region" description="Helical" evidence="5">
    <location>
        <begin position="137"/>
        <end position="156"/>
    </location>
</feature>
<dbReference type="OMA" id="YAINFAH"/>
<evidence type="ECO:0000256" key="1">
    <source>
        <dbReference type="ARBA" id="ARBA00004141"/>
    </source>
</evidence>
<name>S7RHH0_GLOTA</name>
<evidence type="ECO:0000313" key="7">
    <source>
        <dbReference type="Proteomes" id="UP000030669"/>
    </source>
</evidence>
<evidence type="ECO:0000313" key="6">
    <source>
        <dbReference type="EMBL" id="EPQ52029.1"/>
    </source>
</evidence>
<keyword evidence="3 5" id="KW-1133">Transmembrane helix</keyword>
<dbReference type="OrthoDB" id="3358017at2759"/>
<evidence type="ECO:0000256" key="5">
    <source>
        <dbReference type="SAM" id="Phobius"/>
    </source>
</evidence>
<feature type="transmembrane region" description="Helical" evidence="5">
    <location>
        <begin position="176"/>
        <end position="200"/>
    </location>
</feature>
<dbReference type="InterPro" id="IPR007568">
    <property type="entry name" value="RTA1"/>
</dbReference>
<feature type="transmembrane region" description="Helical" evidence="5">
    <location>
        <begin position="103"/>
        <end position="125"/>
    </location>
</feature>
<dbReference type="GeneID" id="19308948"/>
<dbReference type="AlphaFoldDB" id="S7RHH0"/>
<accession>S7RHH0</accession>
<keyword evidence="4 5" id="KW-0472">Membrane</keyword>
<comment type="subcellular location">
    <subcellularLocation>
        <location evidence="1">Membrane</location>
        <topology evidence="1">Multi-pass membrane protein</topology>
    </subcellularLocation>
</comment>
<dbReference type="PANTHER" id="PTHR31465">
    <property type="entry name" value="PROTEIN RTA1-RELATED"/>
    <property type="match status" value="1"/>
</dbReference>
<feature type="transmembrane region" description="Helical" evidence="5">
    <location>
        <begin position="64"/>
        <end position="83"/>
    </location>
</feature>
<sequence>MSATATTPLIPTYTPSTTAGLSPAEIDYVSSYHYVPTQWICILFVVLFSISFVLHVAQALYYRMWWLFITVIPGTAGEVIGWAGRLWSFYNLLNQVPFKMQLVSLVIAPTPLLAAVFVLLGRLIARLGPQYSRLPPRWYTIVFVSCDVISLLLQAAGGARAASAYSIESIHQGSNILLAGIAFQLGAMSIFLLLATEFGLNYLLARPVRHTSTKRGALDARLAWLAVGVGLSTLFLYVRAIYRTIELADGWLGHVIRVQAYFDGMDGAMVVLAVWTLNFLHPGFLLREPVDAKGWDGEKGVGVTKA</sequence>
<feature type="transmembrane region" description="Helical" evidence="5">
    <location>
        <begin position="260"/>
        <end position="280"/>
    </location>
</feature>
<feature type="transmembrane region" description="Helical" evidence="5">
    <location>
        <begin position="37"/>
        <end position="57"/>
    </location>
</feature>
<keyword evidence="7" id="KW-1185">Reference proteome</keyword>
<dbReference type="KEGG" id="gtr:GLOTRDRAFT_80175"/>
<dbReference type="GO" id="GO:0000324">
    <property type="term" value="C:fungal-type vacuole"/>
    <property type="evidence" value="ECO:0007669"/>
    <property type="project" value="TreeGrafter"/>
</dbReference>
<dbReference type="HOGENOM" id="CLU_033465_6_0_1"/>
<dbReference type="RefSeq" id="XP_007869230.1">
    <property type="nucleotide sequence ID" value="XM_007871039.1"/>
</dbReference>
<protein>
    <submittedName>
        <fullName evidence="6">RTA1-domain-containing protein</fullName>
    </submittedName>
</protein>
<evidence type="ECO:0000256" key="3">
    <source>
        <dbReference type="ARBA" id="ARBA00022989"/>
    </source>
</evidence>
<gene>
    <name evidence="6" type="ORF">GLOTRDRAFT_80175</name>
</gene>
<dbReference type="EMBL" id="KB469308">
    <property type="protein sequence ID" value="EPQ52029.1"/>
    <property type="molecule type" value="Genomic_DNA"/>
</dbReference>
<feature type="transmembrane region" description="Helical" evidence="5">
    <location>
        <begin position="221"/>
        <end position="240"/>
    </location>
</feature>
<evidence type="ECO:0000256" key="2">
    <source>
        <dbReference type="ARBA" id="ARBA00022692"/>
    </source>
</evidence>
<dbReference type="PANTHER" id="PTHR31465:SF9">
    <property type="entry name" value="SPHINGOID LONG-CHAIN BASE TRANSPORTER RSB1"/>
    <property type="match status" value="1"/>
</dbReference>
<evidence type="ECO:0000256" key="4">
    <source>
        <dbReference type="ARBA" id="ARBA00023136"/>
    </source>
</evidence>
<dbReference type="Proteomes" id="UP000030669">
    <property type="component" value="Unassembled WGS sequence"/>
</dbReference>
<proteinExistence type="predicted"/>
<dbReference type="eggNOG" id="ENOG502S1TC">
    <property type="taxonomic scope" value="Eukaryota"/>
</dbReference>
<dbReference type="Pfam" id="PF04479">
    <property type="entry name" value="RTA1"/>
    <property type="match status" value="1"/>
</dbReference>